<name>A0ABW7XX91_STRCE</name>
<feature type="transmembrane region" description="Helical" evidence="1">
    <location>
        <begin position="64"/>
        <end position="83"/>
    </location>
</feature>
<keyword evidence="3" id="KW-1185">Reference proteome</keyword>
<keyword evidence="1" id="KW-0472">Membrane</keyword>
<dbReference type="PANTHER" id="PTHR37305:SF1">
    <property type="entry name" value="MEMBRANE PROTEIN"/>
    <property type="match status" value="1"/>
</dbReference>
<evidence type="ECO:0000313" key="2">
    <source>
        <dbReference type="EMBL" id="MFI5674675.1"/>
    </source>
</evidence>
<reference evidence="2 3" key="1">
    <citation type="submission" date="2024-10" db="EMBL/GenBank/DDBJ databases">
        <title>The Natural Products Discovery Center: Release of the First 8490 Sequenced Strains for Exploring Actinobacteria Biosynthetic Diversity.</title>
        <authorList>
            <person name="Kalkreuter E."/>
            <person name="Kautsar S.A."/>
            <person name="Yang D."/>
            <person name="Bader C.D."/>
            <person name="Teijaro C.N."/>
            <person name="Fluegel L."/>
            <person name="Davis C.M."/>
            <person name="Simpson J.R."/>
            <person name="Lauterbach L."/>
            <person name="Steele A.D."/>
            <person name="Gui C."/>
            <person name="Meng S."/>
            <person name="Li G."/>
            <person name="Viehrig K."/>
            <person name="Ye F."/>
            <person name="Su P."/>
            <person name="Kiefer A.F."/>
            <person name="Nichols A."/>
            <person name="Cepeda A.J."/>
            <person name="Yan W."/>
            <person name="Fan B."/>
            <person name="Jiang Y."/>
            <person name="Adhikari A."/>
            <person name="Zheng C.-J."/>
            <person name="Schuster L."/>
            <person name="Cowan T.M."/>
            <person name="Smanski M.J."/>
            <person name="Chevrette M.G."/>
            <person name="De Carvalho L.P.S."/>
            <person name="Shen B."/>
        </authorList>
    </citation>
    <scope>NUCLEOTIDE SEQUENCE [LARGE SCALE GENOMIC DNA]</scope>
    <source>
        <strain evidence="2 3">NPDC051599</strain>
    </source>
</reference>
<dbReference type="PANTHER" id="PTHR37305">
    <property type="entry name" value="INTEGRAL MEMBRANE PROTEIN-RELATED"/>
    <property type="match status" value="1"/>
</dbReference>
<evidence type="ECO:0000256" key="1">
    <source>
        <dbReference type="SAM" id="Phobius"/>
    </source>
</evidence>
<feature type="transmembrane region" description="Helical" evidence="1">
    <location>
        <begin position="177"/>
        <end position="199"/>
    </location>
</feature>
<organism evidence="2 3">
    <name type="scientific">Streptomyces cellulosae</name>
    <dbReference type="NCBI Taxonomy" id="1968"/>
    <lineage>
        <taxon>Bacteria</taxon>
        <taxon>Bacillati</taxon>
        <taxon>Actinomycetota</taxon>
        <taxon>Actinomycetes</taxon>
        <taxon>Kitasatosporales</taxon>
        <taxon>Streptomycetaceae</taxon>
        <taxon>Streptomyces</taxon>
    </lineage>
</organism>
<keyword evidence="1" id="KW-0812">Transmembrane</keyword>
<evidence type="ECO:0000313" key="3">
    <source>
        <dbReference type="Proteomes" id="UP001612415"/>
    </source>
</evidence>
<dbReference type="EMBL" id="JBITDC010000003">
    <property type="protein sequence ID" value="MFI5674675.1"/>
    <property type="molecule type" value="Genomic_DNA"/>
</dbReference>
<gene>
    <name evidence="2" type="ORF">ACIA8P_08420</name>
</gene>
<feature type="transmembrane region" description="Helical" evidence="1">
    <location>
        <begin position="149"/>
        <end position="170"/>
    </location>
</feature>
<feature type="transmembrane region" description="Helical" evidence="1">
    <location>
        <begin position="104"/>
        <end position="129"/>
    </location>
</feature>
<feature type="transmembrane region" description="Helical" evidence="1">
    <location>
        <begin position="229"/>
        <end position="250"/>
    </location>
</feature>
<comment type="caution">
    <text evidence="2">The sequence shown here is derived from an EMBL/GenBank/DDBJ whole genome shotgun (WGS) entry which is preliminary data.</text>
</comment>
<accession>A0ABW7XX91</accession>
<keyword evidence="1" id="KW-1133">Transmembrane helix</keyword>
<proteinExistence type="predicted"/>
<dbReference type="Proteomes" id="UP001612415">
    <property type="component" value="Unassembled WGS sequence"/>
</dbReference>
<protein>
    <submittedName>
        <fullName evidence="2">ABC transporter permease</fullName>
    </submittedName>
</protein>
<sequence>MRWLHAEWTKLRTLPSTWWLLTATVVLAVAVAAAAASSLTSAVCASPAACHEDTVRLSLTGVRLSQAVCLVLGALSMGAEYGTGTIRTTLMAMPTRWRALAAKATALSLATAAAGAVGILLSLATARLILPANGFEAPSLTDAPTLRAATGSVLVLTLVALLGLALATLLRDTAAALTLGLGVLYVVPLLAHLVASPVWQHRLERWAPMPAALSVQATRDLDRLPIGPWPGLGVLAAYAGVLCVGGAVALSTRDA</sequence>
<dbReference type="RefSeq" id="WP_398655587.1">
    <property type="nucleotide sequence ID" value="NZ_JBITDC010000003.1"/>
</dbReference>